<dbReference type="PANTHER" id="PTHR24020">
    <property type="entry name" value="COLLAGEN ALPHA"/>
    <property type="match status" value="1"/>
</dbReference>
<keyword evidence="1" id="KW-0812">Transmembrane</keyword>
<feature type="transmembrane region" description="Helical" evidence="1">
    <location>
        <begin position="698"/>
        <end position="724"/>
    </location>
</feature>
<evidence type="ECO:0000259" key="2">
    <source>
        <dbReference type="PROSITE" id="PS50234"/>
    </source>
</evidence>
<feature type="domain" description="VWFA" evidence="2">
    <location>
        <begin position="201"/>
        <end position="376"/>
    </location>
</feature>
<dbReference type="InterPro" id="IPR002035">
    <property type="entry name" value="VWF_A"/>
</dbReference>
<dbReference type="OrthoDB" id="6132182at2759"/>
<dbReference type="Proteomes" id="UP000241769">
    <property type="component" value="Unassembled WGS sequence"/>
</dbReference>
<sequence>MLWWIPRYMLHFLRPGNKVMNTRTLAFIYIIGVALAAPAAINSFTADVKITGDPNIQGLLTGKMYYSAGSPSAQRTDYTIGPIEIIDFDNKLRYLGCGSSCDAATWNEKQLQFLPQSTDVATGGTIHMSGRYCSATSRKTNSTKLETVTSLWADASGPCKAVTSTGRTFTFTNVKSLDDTSIFKSYQGWNCPQQLCYKAMDVVVAIDTSGSITADNWKQERDFVREFANAFDFGPTGVEMGLVLFSYTAVAVTPKLLSDKTSFTNTVNYTQRWQSGDTCIGCGIQTSIQLLRSSGRNVDKVLLILTDGGNNWDYQVDFMQQVQYAKSQSDLTVFAIGVSGDDLDTDSLKLIATNPQENYIEVGDFSQLLSKLQQVISKTCVNFPSKPCGSGCKGFCSCGETCICPECNDAEDQCNAGTCKASTGGAGCYYKAVTCQNGNKCQSGTCNPSAGCSYANSTCTNGDACNDAFCQADVGCITQSTADQCFKGDVCTNYTCDAKLGCQYSNITSCDSSLCAGVMCAQYSACEINTCDPTTGKCVARPKECGVTDPCVVSTCNPESGKCEFTEAKCDDGNACTTDVCVSGKGCSSTPIDVASVCDDYSVCTQDTCDPKLGCQNIYQPCPTKSVCLQDTCDPVLGCTYPPVDCYQNPNISTKVGGCHVVSCNDTSGCFLQLLDGAVEDRCGVCYGNGTTCLSPGAIAGISVGAIAGIALGAAAAVGIVAAVSGKVGYDYFASGAASAATVNDNPMYVPPGTERANPLYG</sequence>
<comment type="caution">
    <text evidence="3">The sequence shown here is derived from an EMBL/GenBank/DDBJ whole genome shotgun (WGS) entry which is preliminary data.</text>
</comment>
<dbReference type="InterPro" id="IPR036465">
    <property type="entry name" value="vWFA_dom_sf"/>
</dbReference>
<keyword evidence="4" id="KW-1185">Reference proteome</keyword>
<protein>
    <recommendedName>
        <fullName evidence="2">VWFA domain-containing protein</fullName>
    </recommendedName>
</protein>
<evidence type="ECO:0000256" key="1">
    <source>
        <dbReference type="SAM" id="Phobius"/>
    </source>
</evidence>
<gene>
    <name evidence="3" type="ORF">PROFUN_10995</name>
</gene>
<dbReference type="Pfam" id="PF00092">
    <property type="entry name" value="VWA"/>
    <property type="match status" value="1"/>
</dbReference>
<dbReference type="SUPFAM" id="SSF53300">
    <property type="entry name" value="vWA-like"/>
    <property type="match status" value="1"/>
</dbReference>
<dbReference type="PROSITE" id="PS50234">
    <property type="entry name" value="VWFA"/>
    <property type="match status" value="1"/>
</dbReference>
<keyword evidence="1" id="KW-0472">Membrane</keyword>
<name>A0A2P6NBY8_9EUKA</name>
<dbReference type="AlphaFoldDB" id="A0A2P6NBY8"/>
<keyword evidence="1" id="KW-1133">Transmembrane helix</keyword>
<dbReference type="Pfam" id="PF00526">
    <property type="entry name" value="Dicty_CTDC"/>
    <property type="match status" value="3"/>
</dbReference>
<accession>A0A2P6NBY8</accession>
<evidence type="ECO:0000313" key="3">
    <source>
        <dbReference type="EMBL" id="PRP81465.1"/>
    </source>
</evidence>
<dbReference type="InterPro" id="IPR001673">
    <property type="entry name" value="S_mold_repeat"/>
</dbReference>
<dbReference type="InParanoid" id="A0A2P6NBY8"/>
<proteinExistence type="predicted"/>
<evidence type="ECO:0000313" key="4">
    <source>
        <dbReference type="Proteomes" id="UP000241769"/>
    </source>
</evidence>
<dbReference type="EMBL" id="MDYQ01000124">
    <property type="protein sequence ID" value="PRP81465.1"/>
    <property type="molecule type" value="Genomic_DNA"/>
</dbReference>
<dbReference type="SMART" id="SM00327">
    <property type="entry name" value="VWA"/>
    <property type="match status" value="1"/>
</dbReference>
<organism evidence="3 4">
    <name type="scientific">Planoprotostelium fungivorum</name>
    <dbReference type="NCBI Taxonomy" id="1890364"/>
    <lineage>
        <taxon>Eukaryota</taxon>
        <taxon>Amoebozoa</taxon>
        <taxon>Evosea</taxon>
        <taxon>Variosea</taxon>
        <taxon>Cavosteliida</taxon>
        <taxon>Cavosteliaceae</taxon>
        <taxon>Planoprotostelium</taxon>
    </lineage>
</organism>
<reference evidence="3 4" key="1">
    <citation type="journal article" date="2018" name="Genome Biol. Evol.">
        <title>Multiple Roots of Fruiting Body Formation in Amoebozoa.</title>
        <authorList>
            <person name="Hillmann F."/>
            <person name="Forbes G."/>
            <person name="Novohradska S."/>
            <person name="Ferling I."/>
            <person name="Riege K."/>
            <person name="Groth M."/>
            <person name="Westermann M."/>
            <person name="Marz M."/>
            <person name="Spaller T."/>
            <person name="Winckler T."/>
            <person name="Schaap P."/>
            <person name="Glockner G."/>
        </authorList>
    </citation>
    <scope>NUCLEOTIDE SEQUENCE [LARGE SCALE GENOMIC DNA]</scope>
    <source>
        <strain evidence="3 4">Jena</strain>
    </source>
</reference>
<dbReference type="InterPro" id="IPR050525">
    <property type="entry name" value="ECM_Assembly_Org"/>
</dbReference>
<dbReference type="CDD" id="cd00198">
    <property type="entry name" value="vWFA"/>
    <property type="match status" value="1"/>
</dbReference>
<dbReference type="STRING" id="1890364.A0A2P6NBY8"/>
<dbReference type="Gene3D" id="3.40.50.410">
    <property type="entry name" value="von Willebrand factor, type A domain"/>
    <property type="match status" value="1"/>
</dbReference>